<reference evidence="2 4" key="2">
    <citation type="submission" date="2018-06" db="EMBL/GenBank/DDBJ databases">
        <authorList>
            <consortium name="Pathogen Informatics"/>
            <person name="Doyle S."/>
        </authorList>
    </citation>
    <scope>NUCLEOTIDE SEQUENCE [LARGE SCALE GENOMIC DNA]</scope>
    <source>
        <strain evidence="2 4">NCTC13492</strain>
    </source>
</reference>
<evidence type="ECO:0000313" key="1">
    <source>
        <dbReference type="EMBL" id="SDJ49865.1"/>
    </source>
</evidence>
<dbReference type="EMBL" id="UAWB01000008">
    <property type="protein sequence ID" value="SQB45499.1"/>
    <property type="molecule type" value="Genomic_DNA"/>
</dbReference>
<dbReference type="STRING" id="445960.SAMN05421542_3585"/>
<evidence type="ECO:0000313" key="3">
    <source>
        <dbReference type="Proteomes" id="UP000199426"/>
    </source>
</evidence>
<dbReference type="Proteomes" id="UP000199426">
    <property type="component" value="Unassembled WGS sequence"/>
</dbReference>
<proteinExistence type="predicted"/>
<reference evidence="1 3" key="1">
    <citation type="submission" date="2016-10" db="EMBL/GenBank/DDBJ databases">
        <authorList>
            <person name="Varghese N."/>
            <person name="Submissions S."/>
        </authorList>
    </citation>
    <scope>NUCLEOTIDE SEQUENCE [LARGE SCALE GENOMIC DNA]</scope>
    <source>
        <strain evidence="1 3">DSM 19299</strain>
    </source>
</reference>
<protein>
    <submittedName>
        <fullName evidence="2">Uncharacterized protein</fullName>
    </submittedName>
</protein>
<sequence>MQSLHFNKNWWRLSETTIKNGINCSSNILLIQKSDFTNQNMKNQIKIHNPCPENWDDMHDFPSGKFCDKCSKCVVDFTNKTDEQIKDILTAANGKEICGRISTRPLALAAAGIILVTNLTFAQAQNKNSFNITSEQKATDITKVSGRLIFKETQKAIPNAEVFFITQKKFLKSITNENGYFQLDIPNNLIKEENILHFNFDKLNEKRRIEKNIKDTISASNYGDQTIIFSSKEKVENKKFQIDYKAFEIGAVVVVENPPPDYYYFDGKSISKEKFEKLKKENPQYQYFSFEGKEADIISQDNFIDTLYLLYSN</sequence>
<dbReference type="Proteomes" id="UP000251670">
    <property type="component" value="Unassembled WGS sequence"/>
</dbReference>
<accession>A0A2X2Z6W5</accession>
<keyword evidence="3" id="KW-1185">Reference proteome</keyword>
<dbReference type="EMBL" id="FNEG01000006">
    <property type="protein sequence ID" value="SDJ49865.1"/>
    <property type="molecule type" value="Genomic_DNA"/>
</dbReference>
<dbReference type="AlphaFoldDB" id="A0A2X2Z6W5"/>
<gene>
    <name evidence="2" type="ORF">NCTC13492_02747</name>
    <name evidence="1" type="ORF">SAMN05421542_3585</name>
</gene>
<organism evidence="2 4">
    <name type="scientific">Chryseobacterium jejuense</name>
    <dbReference type="NCBI Taxonomy" id="445960"/>
    <lineage>
        <taxon>Bacteria</taxon>
        <taxon>Pseudomonadati</taxon>
        <taxon>Bacteroidota</taxon>
        <taxon>Flavobacteriia</taxon>
        <taxon>Flavobacteriales</taxon>
        <taxon>Weeksellaceae</taxon>
        <taxon>Chryseobacterium group</taxon>
        <taxon>Chryseobacterium</taxon>
    </lineage>
</organism>
<evidence type="ECO:0000313" key="2">
    <source>
        <dbReference type="EMBL" id="SQB45499.1"/>
    </source>
</evidence>
<name>A0A2X2Z6W5_CHRJE</name>
<evidence type="ECO:0000313" key="4">
    <source>
        <dbReference type="Proteomes" id="UP000251670"/>
    </source>
</evidence>